<dbReference type="GO" id="GO:0003676">
    <property type="term" value="F:nucleic acid binding"/>
    <property type="evidence" value="ECO:0007669"/>
    <property type="project" value="InterPro"/>
</dbReference>
<dbReference type="InterPro" id="IPR044929">
    <property type="entry name" value="DNA/RNA_non-sp_Endonuclease_sf"/>
</dbReference>
<accession>A0A975J388</accession>
<reference evidence="5" key="1">
    <citation type="submission" date="2021-04" db="EMBL/GenBank/DDBJ databases">
        <title>Luteolibacter sp. 32A isolated from the skin of an Anderson's salamander (Ambystoma andersonii).</title>
        <authorList>
            <person name="Spergser J."/>
            <person name="Busse H.-J."/>
        </authorList>
    </citation>
    <scope>NUCLEOTIDE SEQUENCE</scope>
    <source>
        <strain evidence="5">32A</strain>
    </source>
</reference>
<keyword evidence="5" id="KW-0255">Endonuclease</keyword>
<dbReference type="InterPro" id="IPR009003">
    <property type="entry name" value="Peptidase_S1_PA"/>
</dbReference>
<dbReference type="Pfam" id="PF01223">
    <property type="entry name" value="Endonuclease_NS"/>
    <property type="match status" value="1"/>
</dbReference>
<dbReference type="AlphaFoldDB" id="A0A975J388"/>
<dbReference type="GO" id="GO:0004519">
    <property type="term" value="F:endonuclease activity"/>
    <property type="evidence" value="ECO:0007669"/>
    <property type="project" value="UniProtKB-KW"/>
</dbReference>
<name>A0A975J388_9BACT</name>
<feature type="domain" description="ENPP1-3/EXOG-like endonuclease/phosphodiesterase" evidence="3">
    <location>
        <begin position="396"/>
        <end position="604"/>
    </location>
</feature>
<dbReference type="SMART" id="SM00892">
    <property type="entry name" value="Endonuclease_NS"/>
    <property type="match status" value="1"/>
</dbReference>
<dbReference type="SUPFAM" id="SSF50494">
    <property type="entry name" value="Trypsin-like serine proteases"/>
    <property type="match status" value="1"/>
</dbReference>
<dbReference type="CDD" id="cd00091">
    <property type="entry name" value="NUC"/>
    <property type="match status" value="1"/>
</dbReference>
<dbReference type="Proteomes" id="UP000676169">
    <property type="component" value="Chromosome"/>
</dbReference>
<protein>
    <submittedName>
        <fullName evidence="5">DNA/RNA non-specific endonuclease</fullName>
    </submittedName>
</protein>
<evidence type="ECO:0000256" key="2">
    <source>
        <dbReference type="PIRSR" id="PIRSR640255-2"/>
    </source>
</evidence>
<dbReference type="GO" id="GO:0046872">
    <property type="term" value="F:metal ion binding"/>
    <property type="evidence" value="ECO:0007669"/>
    <property type="project" value="UniProtKB-KW"/>
</dbReference>
<dbReference type="InterPro" id="IPR001604">
    <property type="entry name" value="Endo_G_ENPP1-like_dom"/>
</dbReference>
<dbReference type="InterPro" id="IPR044925">
    <property type="entry name" value="His-Me_finger_sf"/>
</dbReference>
<evidence type="ECO:0000313" key="5">
    <source>
        <dbReference type="EMBL" id="QUE53162.1"/>
    </source>
</evidence>
<dbReference type="Gene3D" id="2.40.10.10">
    <property type="entry name" value="Trypsin-like serine proteases"/>
    <property type="match status" value="2"/>
</dbReference>
<dbReference type="EMBL" id="CP073100">
    <property type="protein sequence ID" value="QUE53162.1"/>
    <property type="molecule type" value="Genomic_DNA"/>
</dbReference>
<dbReference type="RefSeq" id="WP_211634506.1">
    <property type="nucleotide sequence ID" value="NZ_CP073100.1"/>
</dbReference>
<evidence type="ECO:0000256" key="1">
    <source>
        <dbReference type="PIRSR" id="PIRSR640255-1"/>
    </source>
</evidence>
<dbReference type="Pfam" id="PF13365">
    <property type="entry name" value="Trypsin_2"/>
    <property type="match status" value="1"/>
</dbReference>
<dbReference type="KEGG" id="lamb:KBB96_09740"/>
<feature type="domain" description="DNA/RNA non-specific endonuclease/pyrophosphatase/phosphodiesterase" evidence="4">
    <location>
        <begin position="395"/>
        <end position="602"/>
    </location>
</feature>
<feature type="binding site" evidence="2">
    <location>
        <position position="495"/>
    </location>
    <ligand>
        <name>Mg(2+)</name>
        <dbReference type="ChEBI" id="CHEBI:18420"/>
        <note>catalytic</note>
    </ligand>
</feature>
<dbReference type="Gene3D" id="3.40.570.10">
    <property type="entry name" value="Extracellular Endonuclease, subunit A"/>
    <property type="match status" value="1"/>
</dbReference>
<evidence type="ECO:0000259" key="3">
    <source>
        <dbReference type="SMART" id="SM00477"/>
    </source>
</evidence>
<keyword evidence="6" id="KW-1185">Reference proteome</keyword>
<dbReference type="InterPro" id="IPR040255">
    <property type="entry name" value="Non-specific_endonuclease"/>
</dbReference>
<dbReference type="InterPro" id="IPR020821">
    <property type="entry name" value="ENPP1-3/EXOG-like_nuc-like"/>
</dbReference>
<dbReference type="PANTHER" id="PTHR13966">
    <property type="entry name" value="ENDONUCLEASE RELATED"/>
    <property type="match status" value="1"/>
</dbReference>
<gene>
    <name evidence="5" type="ORF">KBB96_09740</name>
</gene>
<evidence type="ECO:0000313" key="6">
    <source>
        <dbReference type="Proteomes" id="UP000676169"/>
    </source>
</evidence>
<dbReference type="InterPro" id="IPR043504">
    <property type="entry name" value="Peptidase_S1_PA_chymotrypsin"/>
</dbReference>
<sequence>MSNNKQRLKSSLASLLSDTAVMAELGNSRETLESAKGSPGAESLDLLIEGNGDVLRDGAYTTTEAIILDFGRPALIVQDGKWQTPKSKEIETRLKGAEATLLAAIPKVGRVEILNYRSDYVGTGWMIDEDILITNRHVASLFGQKSGGSFSFRASPSGRLYESRTDFLREYQRNAVAQAAVREIIYIEEDSDLLPDMALVRMDKNAIKLPAPVELAATLPVFDQQIAIIGYPAEDSRNDSFVMNDIFGGVYNVKRLSPGRIMGVRPDGKLLQHDGTTLGGNSGSPVIDLATGKAVGLHFSGSFHLENYAVTSVWLKQRLAEISPVRITVPALAAPTPPAGGPPEATVAAPVPNGGSGYHPDFLGTNGTSVPLPTIPEDQTGLIAPVEGNDDGELKYSHFSIVMRSDRRLPFYTAVNIDGNLLYNFNRGTDKWYYDDRISRDHQIGEDLYVRNNLDRGHLVRRLDPTWGESRKEAKQAEEETFFFTNCSPQHSKLNQKTWLSLEDYILGNAGKEKLQASVFSGPVMDENDRDYRGVQIPEEFWKVVVIVNPLSGKLSATGYVLSQADYLGDLEFVFGEFKTYQVPISQIEGKTGLSFDLEKYDPLARTEARPQREINGPADLIL</sequence>
<dbReference type="PANTHER" id="PTHR13966:SF5">
    <property type="entry name" value="ENDONUCLEASE G, MITOCHONDRIAL"/>
    <property type="match status" value="1"/>
</dbReference>
<feature type="active site" description="Proton acceptor" evidence="1">
    <location>
        <position position="458"/>
    </location>
</feature>
<dbReference type="SUPFAM" id="SSF54060">
    <property type="entry name" value="His-Me finger endonucleases"/>
    <property type="match status" value="1"/>
</dbReference>
<dbReference type="GO" id="GO:0016787">
    <property type="term" value="F:hydrolase activity"/>
    <property type="evidence" value="ECO:0007669"/>
    <property type="project" value="InterPro"/>
</dbReference>
<keyword evidence="5" id="KW-0540">Nuclease</keyword>
<evidence type="ECO:0000259" key="4">
    <source>
        <dbReference type="SMART" id="SM00892"/>
    </source>
</evidence>
<keyword evidence="5" id="KW-0378">Hydrolase</keyword>
<keyword evidence="2" id="KW-0479">Metal-binding</keyword>
<dbReference type="SMART" id="SM00477">
    <property type="entry name" value="NUC"/>
    <property type="match status" value="1"/>
</dbReference>
<organism evidence="5 6">
    <name type="scientific">Luteolibacter ambystomatis</name>
    <dbReference type="NCBI Taxonomy" id="2824561"/>
    <lineage>
        <taxon>Bacteria</taxon>
        <taxon>Pseudomonadati</taxon>
        <taxon>Verrucomicrobiota</taxon>
        <taxon>Verrucomicrobiia</taxon>
        <taxon>Verrucomicrobiales</taxon>
        <taxon>Verrucomicrobiaceae</taxon>
        <taxon>Luteolibacter</taxon>
    </lineage>
</organism>
<proteinExistence type="predicted"/>